<dbReference type="Proteomes" id="UP000075683">
    <property type="component" value="Unassembled WGS sequence"/>
</dbReference>
<reference evidence="1 2" key="1">
    <citation type="submission" date="2016-01" db="EMBL/GenBank/DDBJ databases">
        <title>Draft Genome Sequences of Seven Thermophilic Sporeformers Isolated from Foods.</title>
        <authorList>
            <person name="Berendsen E.M."/>
            <person name="Wells-Bennik M.H."/>
            <person name="Krawcyk A.O."/>
            <person name="De Jong A."/>
            <person name="Holsappel S."/>
            <person name="Eijlander R.T."/>
            <person name="Kuipers O.P."/>
        </authorList>
    </citation>
    <scope>NUCLEOTIDE SEQUENCE [LARGE SCALE GENOMIC DNA]</scope>
    <source>
        <strain evidence="1 2">B4135</strain>
    </source>
</reference>
<sequence length="131" mass="14505">MGNQGKGSRIRLVDRRFSLPFGRPRSDVRKNWAAVSLRGNAATQPGPASDVVFFSRGNAATWTGFRRIPRIFLSEKQLPRGKTGPTCFPRFSPKKIPLFAGEKRSVICGKILREKVGPSPGAAKPPIFQWL</sequence>
<evidence type="ECO:0000313" key="1">
    <source>
        <dbReference type="EMBL" id="KYD08394.1"/>
    </source>
</evidence>
<evidence type="ECO:0000313" key="2">
    <source>
        <dbReference type="Proteomes" id="UP000075683"/>
    </source>
</evidence>
<dbReference type="EMBL" id="LQYT01000140">
    <property type="protein sequence ID" value="KYD08394.1"/>
    <property type="molecule type" value="Genomic_DNA"/>
</dbReference>
<accession>A0A150L7X9</accession>
<gene>
    <name evidence="1" type="ORF">B4135_4111</name>
</gene>
<dbReference type="AlphaFoldDB" id="A0A150L7X9"/>
<comment type="caution">
    <text evidence="1">The sequence shown here is derived from an EMBL/GenBank/DDBJ whole genome shotgun (WGS) entry which is preliminary data.</text>
</comment>
<protein>
    <submittedName>
        <fullName evidence="1">Uncharacterized protein</fullName>
    </submittedName>
</protein>
<name>A0A150L7X9_9BACI</name>
<proteinExistence type="predicted"/>
<organism evidence="1 2">
    <name type="scientific">Caldibacillus debilis</name>
    <dbReference type="NCBI Taxonomy" id="301148"/>
    <lineage>
        <taxon>Bacteria</taxon>
        <taxon>Bacillati</taxon>
        <taxon>Bacillota</taxon>
        <taxon>Bacilli</taxon>
        <taxon>Bacillales</taxon>
        <taxon>Bacillaceae</taxon>
        <taxon>Caldibacillus</taxon>
    </lineage>
</organism>